<dbReference type="EC" id="3.5.1.88" evidence="6"/>
<proteinExistence type="inferred from homology"/>
<protein>
    <recommendedName>
        <fullName evidence="6">Peptide deformylase</fullName>
        <shortName evidence="6">PDF</shortName>
        <ecNumber evidence="6">3.5.1.88</ecNumber>
    </recommendedName>
    <alternativeName>
        <fullName evidence="6">Polypeptide deformylase</fullName>
    </alternativeName>
</protein>
<dbReference type="NCBIfam" id="NF001159">
    <property type="entry name" value="PRK00150.1-3"/>
    <property type="match status" value="1"/>
</dbReference>
<keyword evidence="3 6" id="KW-0378">Hydrolase</keyword>
<feature type="binding site" evidence="6">
    <location>
        <position position="135"/>
    </location>
    <ligand>
        <name>Fe cation</name>
        <dbReference type="ChEBI" id="CHEBI:24875"/>
    </ligand>
</feature>
<evidence type="ECO:0000256" key="5">
    <source>
        <dbReference type="ARBA" id="ARBA00023004"/>
    </source>
</evidence>
<keyword evidence="2 6" id="KW-0479">Metal-binding</keyword>
<sequence>MTVQPVRLFGDPVLTTPAAEVTTFDRELHKLVKDLRDTLHDERGAGLAAPQIGVSLRVFTFHVNDVEGHLVNPVLDFPDEEEQDGPEGCLSIPGLYYDTKRRLNVVAKGYTMHGDPVQVVGTGLLARCLQHETDHLDGVLFIDRLDTQTRKEALRAIRNAEWNNQPGPRVKVSPHPIWGKLG</sequence>
<comment type="catalytic activity">
    <reaction evidence="6">
        <text>N-terminal N-formyl-L-methionyl-[peptide] + H2O = N-terminal L-methionyl-[peptide] + formate</text>
        <dbReference type="Rhea" id="RHEA:24420"/>
        <dbReference type="Rhea" id="RHEA-COMP:10639"/>
        <dbReference type="Rhea" id="RHEA-COMP:10640"/>
        <dbReference type="ChEBI" id="CHEBI:15377"/>
        <dbReference type="ChEBI" id="CHEBI:15740"/>
        <dbReference type="ChEBI" id="CHEBI:49298"/>
        <dbReference type="ChEBI" id="CHEBI:64731"/>
        <dbReference type="EC" id="3.5.1.88"/>
    </reaction>
</comment>
<dbReference type="InterPro" id="IPR036821">
    <property type="entry name" value="Peptide_deformylase_sf"/>
</dbReference>
<keyword evidence="5 6" id="KW-0408">Iron</keyword>
<dbReference type="RefSeq" id="WP_253772053.1">
    <property type="nucleotide sequence ID" value="NZ_JAMTCK010000006.1"/>
</dbReference>
<evidence type="ECO:0000313" key="7">
    <source>
        <dbReference type="EMBL" id="MCP2166237.1"/>
    </source>
</evidence>
<gene>
    <name evidence="6" type="primary">def</name>
    <name evidence="7" type="ORF">LX83_003096</name>
</gene>
<keyword evidence="4 6" id="KW-0648">Protein biosynthesis</keyword>
<dbReference type="Proteomes" id="UP001206128">
    <property type="component" value="Unassembled WGS sequence"/>
</dbReference>
<dbReference type="NCBIfam" id="TIGR00079">
    <property type="entry name" value="pept_deformyl"/>
    <property type="match status" value="1"/>
</dbReference>
<name>A0AAE3KGU1_9PSEU</name>
<dbReference type="CDD" id="cd00487">
    <property type="entry name" value="Pep_deformylase"/>
    <property type="match status" value="1"/>
</dbReference>
<feature type="binding site" evidence="6">
    <location>
        <position position="131"/>
    </location>
    <ligand>
        <name>Fe cation</name>
        <dbReference type="ChEBI" id="CHEBI:24875"/>
    </ligand>
</feature>
<accession>A0AAE3KGU1</accession>
<comment type="function">
    <text evidence="6">Removes the formyl group from the N-terminal Met of newly synthesized proteins. Requires at least a dipeptide for an efficient rate of reaction. N-terminal L-methionine is a prerequisite for activity but the enzyme has broad specificity at other positions.</text>
</comment>
<dbReference type="GO" id="GO:0006412">
    <property type="term" value="P:translation"/>
    <property type="evidence" value="ECO:0007669"/>
    <property type="project" value="UniProtKB-UniRule"/>
</dbReference>
<feature type="binding site" evidence="6">
    <location>
        <position position="89"/>
    </location>
    <ligand>
        <name>Fe cation</name>
        <dbReference type="ChEBI" id="CHEBI:24875"/>
    </ligand>
</feature>
<evidence type="ECO:0000256" key="1">
    <source>
        <dbReference type="ARBA" id="ARBA00010759"/>
    </source>
</evidence>
<keyword evidence="8" id="KW-1185">Reference proteome</keyword>
<dbReference type="PIRSF" id="PIRSF004749">
    <property type="entry name" value="Pep_def"/>
    <property type="match status" value="1"/>
</dbReference>
<organism evidence="7 8">
    <name type="scientific">Goodfellowiella coeruleoviolacea</name>
    <dbReference type="NCBI Taxonomy" id="334858"/>
    <lineage>
        <taxon>Bacteria</taxon>
        <taxon>Bacillati</taxon>
        <taxon>Actinomycetota</taxon>
        <taxon>Actinomycetes</taxon>
        <taxon>Pseudonocardiales</taxon>
        <taxon>Pseudonocardiaceae</taxon>
        <taxon>Goodfellowiella</taxon>
    </lineage>
</organism>
<evidence type="ECO:0000256" key="4">
    <source>
        <dbReference type="ARBA" id="ARBA00022917"/>
    </source>
</evidence>
<dbReference type="SUPFAM" id="SSF56420">
    <property type="entry name" value="Peptide deformylase"/>
    <property type="match status" value="1"/>
</dbReference>
<dbReference type="GO" id="GO:0042586">
    <property type="term" value="F:peptide deformylase activity"/>
    <property type="evidence" value="ECO:0007669"/>
    <property type="project" value="UniProtKB-UniRule"/>
</dbReference>
<evidence type="ECO:0000313" key="8">
    <source>
        <dbReference type="Proteomes" id="UP001206128"/>
    </source>
</evidence>
<evidence type="ECO:0000256" key="3">
    <source>
        <dbReference type="ARBA" id="ARBA00022801"/>
    </source>
</evidence>
<dbReference type="InterPro" id="IPR023635">
    <property type="entry name" value="Peptide_deformylase"/>
</dbReference>
<dbReference type="PRINTS" id="PR01576">
    <property type="entry name" value="PDEFORMYLASE"/>
</dbReference>
<evidence type="ECO:0000256" key="6">
    <source>
        <dbReference type="HAMAP-Rule" id="MF_00163"/>
    </source>
</evidence>
<dbReference type="AlphaFoldDB" id="A0AAE3KGU1"/>
<feature type="active site" evidence="6">
    <location>
        <position position="132"/>
    </location>
</feature>
<dbReference type="Pfam" id="PF01327">
    <property type="entry name" value="Pep_deformylase"/>
    <property type="match status" value="1"/>
</dbReference>
<dbReference type="HAMAP" id="MF_00163">
    <property type="entry name" value="Pep_deformylase"/>
    <property type="match status" value="1"/>
</dbReference>
<evidence type="ECO:0000256" key="2">
    <source>
        <dbReference type="ARBA" id="ARBA00022723"/>
    </source>
</evidence>
<dbReference type="GO" id="GO:0046872">
    <property type="term" value="F:metal ion binding"/>
    <property type="evidence" value="ECO:0007669"/>
    <property type="project" value="UniProtKB-KW"/>
</dbReference>
<dbReference type="EMBL" id="JAMTCK010000006">
    <property type="protein sequence ID" value="MCP2166237.1"/>
    <property type="molecule type" value="Genomic_DNA"/>
</dbReference>
<dbReference type="Gene3D" id="3.90.45.10">
    <property type="entry name" value="Peptide deformylase"/>
    <property type="match status" value="1"/>
</dbReference>
<comment type="caution">
    <text evidence="7">The sequence shown here is derived from an EMBL/GenBank/DDBJ whole genome shotgun (WGS) entry which is preliminary data.</text>
</comment>
<reference evidence="7" key="1">
    <citation type="submission" date="2022-06" db="EMBL/GenBank/DDBJ databases">
        <title>Genomic Encyclopedia of Archaeal and Bacterial Type Strains, Phase II (KMG-II): from individual species to whole genera.</title>
        <authorList>
            <person name="Goeker M."/>
        </authorList>
    </citation>
    <scope>NUCLEOTIDE SEQUENCE</scope>
    <source>
        <strain evidence="7">DSM 43935</strain>
    </source>
</reference>
<comment type="cofactor">
    <cofactor evidence="6">
        <name>Fe(2+)</name>
        <dbReference type="ChEBI" id="CHEBI:29033"/>
    </cofactor>
    <text evidence="6">Binds 1 Fe(2+) ion.</text>
</comment>
<dbReference type="PANTHER" id="PTHR10458:SF2">
    <property type="entry name" value="PEPTIDE DEFORMYLASE, MITOCHONDRIAL"/>
    <property type="match status" value="1"/>
</dbReference>
<comment type="similarity">
    <text evidence="1 6">Belongs to the polypeptide deformylase family.</text>
</comment>
<dbReference type="PANTHER" id="PTHR10458">
    <property type="entry name" value="PEPTIDE DEFORMYLASE"/>
    <property type="match status" value="1"/>
</dbReference>